<keyword evidence="5" id="KW-1185">Reference proteome</keyword>
<comment type="similarity">
    <text evidence="2">Belongs to the ustYa family.</text>
</comment>
<name>A0A9P7EG65_9AGAM</name>
<evidence type="ECO:0000256" key="2">
    <source>
        <dbReference type="ARBA" id="ARBA00035112"/>
    </source>
</evidence>
<dbReference type="PANTHER" id="PTHR33365">
    <property type="entry name" value="YALI0B05434P"/>
    <property type="match status" value="1"/>
</dbReference>
<dbReference type="OrthoDB" id="3687641at2759"/>
<comment type="caution">
    <text evidence="4">The sequence shown here is derived from an EMBL/GenBank/DDBJ whole genome shotgun (WGS) entry which is preliminary data.</text>
</comment>
<evidence type="ECO:0000313" key="5">
    <source>
        <dbReference type="Proteomes" id="UP000807769"/>
    </source>
</evidence>
<evidence type="ECO:0000256" key="3">
    <source>
        <dbReference type="SAM" id="Phobius"/>
    </source>
</evidence>
<keyword evidence="3" id="KW-0472">Membrane</keyword>
<comment type="pathway">
    <text evidence="1">Mycotoxin biosynthesis.</text>
</comment>
<dbReference type="GO" id="GO:0043386">
    <property type="term" value="P:mycotoxin biosynthetic process"/>
    <property type="evidence" value="ECO:0007669"/>
    <property type="project" value="InterPro"/>
</dbReference>
<reference evidence="4" key="1">
    <citation type="journal article" date="2020" name="New Phytol.">
        <title>Comparative genomics reveals dynamic genome evolution in host specialist ectomycorrhizal fungi.</title>
        <authorList>
            <person name="Lofgren L.A."/>
            <person name="Nguyen N.H."/>
            <person name="Vilgalys R."/>
            <person name="Ruytinx J."/>
            <person name="Liao H.L."/>
            <person name="Branco S."/>
            <person name="Kuo A."/>
            <person name="LaButti K."/>
            <person name="Lipzen A."/>
            <person name="Andreopoulos W."/>
            <person name="Pangilinan J."/>
            <person name="Riley R."/>
            <person name="Hundley H."/>
            <person name="Na H."/>
            <person name="Barry K."/>
            <person name="Grigoriev I.V."/>
            <person name="Stajich J.E."/>
            <person name="Kennedy P.G."/>
        </authorList>
    </citation>
    <scope>NUCLEOTIDE SEQUENCE</scope>
    <source>
        <strain evidence="4">MN1</strain>
    </source>
</reference>
<sequence>MYRICPRVFLTIYTTPEFSERISPKVMVKHSSQYLPVDSADNDSEEKSFDDAEMVRAEPHPKSHILCVWPMLSHGVLICTSMLFFALWMSTPSPHLHDDIPIYSPASVAVDSTVVRYNGTLDFPSIYRGPPSPEIDAAWSRVARDVLPTRMSLEDILKAGEVDSPSKVKYPPEFGGGFMASMEVPHQLHCLNLLRKASWPEYYGPTEISFQDIPEVVRMHLDHCIEMIRQNIMCNADVTMITWNWVQGHKIPYPNFNTRHQCRNYEKILDWTVKHAVHIPRSVVTRLEDTVDIPVPFHLMHHDV</sequence>
<accession>A0A9P7EG65</accession>
<feature type="transmembrane region" description="Helical" evidence="3">
    <location>
        <begin position="66"/>
        <end position="89"/>
    </location>
</feature>
<dbReference type="Proteomes" id="UP000807769">
    <property type="component" value="Unassembled WGS sequence"/>
</dbReference>
<dbReference type="AlphaFoldDB" id="A0A9P7EG65"/>
<gene>
    <name evidence="4" type="ORF">BJ212DRAFT_1065649</name>
</gene>
<keyword evidence="3" id="KW-0812">Transmembrane</keyword>
<dbReference type="Pfam" id="PF11807">
    <property type="entry name" value="UstYa"/>
    <property type="match status" value="1"/>
</dbReference>
<dbReference type="InterPro" id="IPR021765">
    <property type="entry name" value="UstYa-like"/>
</dbReference>
<dbReference type="RefSeq" id="XP_041195305.1">
    <property type="nucleotide sequence ID" value="XM_041328978.1"/>
</dbReference>
<keyword evidence="3" id="KW-1133">Transmembrane helix</keyword>
<evidence type="ECO:0008006" key="6">
    <source>
        <dbReference type="Google" id="ProtNLM"/>
    </source>
</evidence>
<organism evidence="4 5">
    <name type="scientific">Suillus subaureus</name>
    <dbReference type="NCBI Taxonomy" id="48587"/>
    <lineage>
        <taxon>Eukaryota</taxon>
        <taxon>Fungi</taxon>
        <taxon>Dikarya</taxon>
        <taxon>Basidiomycota</taxon>
        <taxon>Agaricomycotina</taxon>
        <taxon>Agaricomycetes</taxon>
        <taxon>Agaricomycetidae</taxon>
        <taxon>Boletales</taxon>
        <taxon>Suillineae</taxon>
        <taxon>Suillaceae</taxon>
        <taxon>Suillus</taxon>
    </lineage>
</organism>
<dbReference type="PANTHER" id="PTHR33365:SF4">
    <property type="entry name" value="CYCLOCHLOROTINE BIOSYNTHESIS PROTEIN O"/>
    <property type="match status" value="1"/>
</dbReference>
<evidence type="ECO:0000256" key="1">
    <source>
        <dbReference type="ARBA" id="ARBA00004685"/>
    </source>
</evidence>
<dbReference type="GeneID" id="64622995"/>
<dbReference type="EMBL" id="JABBWG010000009">
    <property type="protein sequence ID" value="KAG1819770.1"/>
    <property type="molecule type" value="Genomic_DNA"/>
</dbReference>
<evidence type="ECO:0000313" key="4">
    <source>
        <dbReference type="EMBL" id="KAG1819770.1"/>
    </source>
</evidence>
<proteinExistence type="inferred from homology"/>
<protein>
    <recommendedName>
        <fullName evidence="6">Tat pathway signal sequence</fullName>
    </recommendedName>
</protein>